<dbReference type="EMBL" id="SNZF01000013">
    <property type="protein sequence ID" value="TDR34694.1"/>
    <property type="molecule type" value="Genomic_DNA"/>
</dbReference>
<protein>
    <submittedName>
        <fullName evidence="1">Uncharacterized protein</fullName>
    </submittedName>
</protein>
<proteinExistence type="predicted"/>
<sequence>MSSAEMAVGYVRRLVEMETRGWGDQKDALKRVASRYRVPFWTLDRIRSGRAKTVDAGIFSRIREAFIDQCERSAARLLHDAEIEKAVNPHVHLDDLEDQIRALVARLENAKATAPRGGAQ</sequence>
<comment type="caution">
    <text evidence="1">The sequence shown here is derived from an EMBL/GenBank/DDBJ whole genome shotgun (WGS) entry which is preliminary data.</text>
</comment>
<evidence type="ECO:0000313" key="2">
    <source>
        <dbReference type="Proteomes" id="UP000294958"/>
    </source>
</evidence>
<dbReference type="RefSeq" id="WP_133675386.1">
    <property type="nucleotide sequence ID" value="NZ_SNZF01000013.1"/>
</dbReference>
<name>A0A4R6YEX5_9HYPH</name>
<dbReference type="OrthoDB" id="8372964at2"/>
<evidence type="ECO:0000313" key="1">
    <source>
        <dbReference type="EMBL" id="TDR34694.1"/>
    </source>
</evidence>
<gene>
    <name evidence="1" type="ORF">DES43_113125</name>
</gene>
<dbReference type="AlphaFoldDB" id="A0A4R6YEX5"/>
<dbReference type="Proteomes" id="UP000294958">
    <property type="component" value="Unassembled WGS sequence"/>
</dbReference>
<organism evidence="1 2">
    <name type="scientific">Aquamicrobium defluvii</name>
    <dbReference type="NCBI Taxonomy" id="69279"/>
    <lineage>
        <taxon>Bacteria</taxon>
        <taxon>Pseudomonadati</taxon>
        <taxon>Pseudomonadota</taxon>
        <taxon>Alphaproteobacteria</taxon>
        <taxon>Hyphomicrobiales</taxon>
        <taxon>Phyllobacteriaceae</taxon>
        <taxon>Aquamicrobium</taxon>
    </lineage>
</organism>
<reference evidence="1 2" key="1">
    <citation type="submission" date="2019-03" db="EMBL/GenBank/DDBJ databases">
        <title>Genomic Encyclopedia of Type Strains, Phase IV (KMG-IV): sequencing the most valuable type-strain genomes for metagenomic binning, comparative biology and taxonomic classification.</title>
        <authorList>
            <person name="Goeker M."/>
        </authorList>
    </citation>
    <scope>NUCLEOTIDE SEQUENCE [LARGE SCALE GENOMIC DNA]</scope>
    <source>
        <strain evidence="1 2">DSM 11603</strain>
    </source>
</reference>
<accession>A0A4R6YEX5</accession>
<keyword evidence="2" id="KW-1185">Reference proteome</keyword>